<comment type="similarity">
    <text evidence="1">Belongs to the TRAFAC class TrmE-Era-EngA-EngB-Septin-like GTPase superfamily. AIG1/Toc34/Toc159-like paraseptin GTPase family. IAN subfamily.</text>
</comment>
<dbReference type="InterPro" id="IPR027417">
    <property type="entry name" value="P-loop_NTPase"/>
</dbReference>
<evidence type="ECO:0000313" key="6">
    <source>
        <dbReference type="Proteomes" id="UP001283361"/>
    </source>
</evidence>
<dbReference type="GO" id="GO:0005525">
    <property type="term" value="F:GTP binding"/>
    <property type="evidence" value="ECO:0007669"/>
    <property type="project" value="UniProtKB-KW"/>
</dbReference>
<dbReference type="AlphaFoldDB" id="A0AAE1B5U9"/>
<organism evidence="5 6">
    <name type="scientific">Elysia crispata</name>
    <name type="common">lettuce slug</name>
    <dbReference type="NCBI Taxonomy" id="231223"/>
    <lineage>
        <taxon>Eukaryota</taxon>
        <taxon>Metazoa</taxon>
        <taxon>Spiralia</taxon>
        <taxon>Lophotrochozoa</taxon>
        <taxon>Mollusca</taxon>
        <taxon>Gastropoda</taxon>
        <taxon>Heterobranchia</taxon>
        <taxon>Euthyneura</taxon>
        <taxon>Panpulmonata</taxon>
        <taxon>Sacoglossa</taxon>
        <taxon>Placobranchoidea</taxon>
        <taxon>Plakobranchidae</taxon>
        <taxon>Elysia</taxon>
    </lineage>
</organism>
<dbReference type="Gene3D" id="3.40.50.300">
    <property type="entry name" value="P-loop containing nucleotide triphosphate hydrolases"/>
    <property type="match status" value="1"/>
</dbReference>
<comment type="caution">
    <text evidence="5">The sequence shown here is derived from an EMBL/GenBank/DDBJ whole genome shotgun (WGS) entry which is preliminary data.</text>
</comment>
<gene>
    <name evidence="5" type="ORF">RRG08_066160</name>
</gene>
<evidence type="ECO:0000256" key="2">
    <source>
        <dbReference type="ARBA" id="ARBA00022741"/>
    </source>
</evidence>
<dbReference type="Pfam" id="PF04548">
    <property type="entry name" value="AIG1"/>
    <property type="match status" value="1"/>
</dbReference>
<dbReference type="PANTHER" id="PTHR10903">
    <property type="entry name" value="GTPASE, IMAP FAMILY MEMBER-RELATED"/>
    <property type="match status" value="1"/>
</dbReference>
<keyword evidence="2" id="KW-0547">Nucleotide-binding</keyword>
<accession>A0AAE1B5U9</accession>
<proteinExistence type="inferred from homology"/>
<reference evidence="5" key="1">
    <citation type="journal article" date="2023" name="G3 (Bethesda)">
        <title>A reference genome for the long-term kleptoplast-retaining sea slug Elysia crispata morphotype clarki.</title>
        <authorList>
            <person name="Eastman K.E."/>
            <person name="Pendleton A.L."/>
            <person name="Shaikh M.A."/>
            <person name="Suttiyut T."/>
            <person name="Ogas R."/>
            <person name="Tomko P."/>
            <person name="Gavelis G."/>
            <person name="Widhalm J.R."/>
            <person name="Wisecaver J.H."/>
        </authorList>
    </citation>
    <scope>NUCLEOTIDE SEQUENCE</scope>
    <source>
        <strain evidence="5">ECLA1</strain>
    </source>
</reference>
<keyword evidence="3" id="KW-0342">GTP-binding</keyword>
<dbReference type="PANTHER" id="PTHR10903:SF184">
    <property type="entry name" value="GTP-BINDING PROTEIN A"/>
    <property type="match status" value="1"/>
</dbReference>
<sequence length="117" mass="13033">MSCEESSHLNLLLIGKTGSGKSRTGNSMLGKKAFKVSGQTESETATTDVEVREYGGRLIKVVDAPGVGDTRLENKRLELLKTRMKEAMLLSPEGYDVFLYVAKYGSRFTKTWKFSKF</sequence>
<dbReference type="EMBL" id="JAWDGP010000497">
    <property type="protein sequence ID" value="KAK3800150.1"/>
    <property type="molecule type" value="Genomic_DNA"/>
</dbReference>
<dbReference type="PROSITE" id="PS51720">
    <property type="entry name" value="G_AIG1"/>
    <property type="match status" value="1"/>
</dbReference>
<evidence type="ECO:0000256" key="3">
    <source>
        <dbReference type="ARBA" id="ARBA00023134"/>
    </source>
</evidence>
<feature type="domain" description="AIG1-type G" evidence="4">
    <location>
        <begin position="6"/>
        <end position="117"/>
    </location>
</feature>
<protein>
    <recommendedName>
        <fullName evidence="4">AIG1-type G domain-containing protein</fullName>
    </recommendedName>
</protein>
<name>A0AAE1B5U9_9GAST</name>
<dbReference type="InterPro" id="IPR045058">
    <property type="entry name" value="GIMA/IAN/Toc"/>
</dbReference>
<dbReference type="InterPro" id="IPR006703">
    <property type="entry name" value="G_AIG1"/>
</dbReference>
<evidence type="ECO:0000259" key="4">
    <source>
        <dbReference type="PROSITE" id="PS51720"/>
    </source>
</evidence>
<keyword evidence="6" id="KW-1185">Reference proteome</keyword>
<dbReference type="SUPFAM" id="SSF52540">
    <property type="entry name" value="P-loop containing nucleoside triphosphate hydrolases"/>
    <property type="match status" value="1"/>
</dbReference>
<evidence type="ECO:0000313" key="5">
    <source>
        <dbReference type="EMBL" id="KAK3800150.1"/>
    </source>
</evidence>
<dbReference type="Proteomes" id="UP001283361">
    <property type="component" value="Unassembled WGS sequence"/>
</dbReference>
<evidence type="ECO:0000256" key="1">
    <source>
        <dbReference type="ARBA" id="ARBA00008535"/>
    </source>
</evidence>